<evidence type="ECO:0000313" key="1">
    <source>
        <dbReference type="EMBL" id="RIB02971.1"/>
    </source>
</evidence>
<protein>
    <submittedName>
        <fullName evidence="1">Uncharacterized protein</fullName>
    </submittedName>
</protein>
<dbReference type="Proteomes" id="UP000266673">
    <property type="component" value="Unassembled WGS sequence"/>
</dbReference>
<comment type="caution">
    <text evidence="1">The sequence shown here is derived from an EMBL/GenBank/DDBJ whole genome shotgun (WGS) entry which is preliminary data.</text>
</comment>
<sequence length="121" mass="14395">MGTVECDHWDLTNRWNPKIGSSFDSVEFYLNVTTFLATECFYKINKMGFFSNSKYTTHSERSSFIYQSIYVYIFNAVADLKIIDFYQYVYIFNAVVDLKTIDFYQYVYIFNVVADLKTIDF</sequence>
<accession>A0A397TZY6</accession>
<evidence type="ECO:0000313" key="2">
    <source>
        <dbReference type="Proteomes" id="UP000266673"/>
    </source>
</evidence>
<organism evidence="1 2">
    <name type="scientific">Gigaspora rosea</name>
    <dbReference type="NCBI Taxonomy" id="44941"/>
    <lineage>
        <taxon>Eukaryota</taxon>
        <taxon>Fungi</taxon>
        <taxon>Fungi incertae sedis</taxon>
        <taxon>Mucoromycota</taxon>
        <taxon>Glomeromycotina</taxon>
        <taxon>Glomeromycetes</taxon>
        <taxon>Diversisporales</taxon>
        <taxon>Gigasporaceae</taxon>
        <taxon>Gigaspora</taxon>
    </lineage>
</organism>
<reference evidence="1 2" key="1">
    <citation type="submission" date="2018-06" db="EMBL/GenBank/DDBJ databases">
        <title>Comparative genomics reveals the genomic features of Rhizophagus irregularis, R. cerebriforme, R. diaphanum and Gigaspora rosea, and their symbiotic lifestyle signature.</title>
        <authorList>
            <person name="Morin E."/>
            <person name="San Clemente H."/>
            <person name="Chen E.C.H."/>
            <person name="De La Providencia I."/>
            <person name="Hainaut M."/>
            <person name="Kuo A."/>
            <person name="Kohler A."/>
            <person name="Murat C."/>
            <person name="Tang N."/>
            <person name="Roy S."/>
            <person name="Loubradou J."/>
            <person name="Henrissat B."/>
            <person name="Grigoriev I.V."/>
            <person name="Corradi N."/>
            <person name="Roux C."/>
            <person name="Martin F.M."/>
        </authorList>
    </citation>
    <scope>NUCLEOTIDE SEQUENCE [LARGE SCALE GENOMIC DNA]</scope>
    <source>
        <strain evidence="1 2">DAOM 194757</strain>
    </source>
</reference>
<dbReference type="EMBL" id="QKWP01002535">
    <property type="protein sequence ID" value="RIB02971.1"/>
    <property type="molecule type" value="Genomic_DNA"/>
</dbReference>
<gene>
    <name evidence="1" type="ORF">C2G38_2226360</name>
</gene>
<dbReference type="OrthoDB" id="5592486at2759"/>
<proteinExistence type="predicted"/>
<dbReference type="AlphaFoldDB" id="A0A397TZY6"/>
<keyword evidence="2" id="KW-1185">Reference proteome</keyword>
<name>A0A397TZY6_9GLOM</name>